<evidence type="ECO:0000256" key="4">
    <source>
        <dbReference type="ARBA" id="ARBA00022525"/>
    </source>
</evidence>
<feature type="domain" description="CFEM" evidence="11">
    <location>
        <begin position="1"/>
        <end position="95"/>
    </location>
</feature>
<organism evidence="12 13">
    <name type="scientific">Epichloe bromicola</name>
    <dbReference type="NCBI Taxonomy" id="79588"/>
    <lineage>
        <taxon>Eukaryota</taxon>
        <taxon>Fungi</taxon>
        <taxon>Dikarya</taxon>
        <taxon>Ascomycota</taxon>
        <taxon>Pezizomycotina</taxon>
        <taxon>Sordariomycetes</taxon>
        <taxon>Hypocreomycetidae</taxon>
        <taxon>Hypocreales</taxon>
        <taxon>Clavicipitaceae</taxon>
        <taxon>Epichloe</taxon>
    </lineage>
</organism>
<evidence type="ECO:0000256" key="9">
    <source>
        <dbReference type="PROSITE-ProRule" id="PRU01356"/>
    </source>
</evidence>
<comment type="caution">
    <text evidence="9">Lacks conserved residue(s) required for the propagation of feature annotation.</text>
</comment>
<evidence type="ECO:0000256" key="1">
    <source>
        <dbReference type="ARBA" id="ARBA00004589"/>
    </source>
</evidence>
<name>A0ABQ0CFU3_9HYPO</name>
<evidence type="ECO:0000256" key="2">
    <source>
        <dbReference type="ARBA" id="ARBA00004613"/>
    </source>
</evidence>
<reference evidence="13" key="1">
    <citation type="submission" date="2024-06" db="EMBL/GenBank/DDBJ databases">
        <title>Draft Genome Sequences of Epichloe bromicola Strains Isolated from Elymus ciliaris.</title>
        <authorList>
            <consortium name="Epichloe bromicola genome sequencing consortium"/>
            <person name="Miura A."/>
            <person name="Imano S."/>
            <person name="Ashida A."/>
            <person name="Sato I."/>
            <person name="Chiba S."/>
            <person name="Tanaka A."/>
            <person name="Camagna M."/>
            <person name="Takemoto D."/>
        </authorList>
    </citation>
    <scope>NUCLEOTIDE SEQUENCE [LARGE SCALE GENOMIC DNA]</scope>
    <source>
        <strain evidence="13">DP</strain>
    </source>
</reference>
<keyword evidence="6 10" id="KW-0732">Signal</keyword>
<dbReference type="EMBL" id="BAAFGZ010000014">
    <property type="protein sequence ID" value="GAB0132305.1"/>
    <property type="molecule type" value="Genomic_DNA"/>
</dbReference>
<keyword evidence="9" id="KW-0479">Metal-binding</keyword>
<evidence type="ECO:0000256" key="10">
    <source>
        <dbReference type="SAM" id="SignalP"/>
    </source>
</evidence>
<evidence type="ECO:0000256" key="3">
    <source>
        <dbReference type="ARBA" id="ARBA00010031"/>
    </source>
</evidence>
<evidence type="ECO:0000313" key="12">
    <source>
        <dbReference type="EMBL" id="GAB0132305.1"/>
    </source>
</evidence>
<keyword evidence="9" id="KW-0349">Heme</keyword>
<keyword evidence="9" id="KW-0408">Iron</keyword>
<accession>A0ABQ0CFU3</accession>
<dbReference type="PROSITE" id="PS52012">
    <property type="entry name" value="CFEM"/>
    <property type="match status" value="1"/>
</dbReference>
<dbReference type="InterPro" id="IPR008427">
    <property type="entry name" value="Extracellular_membr_CFEM_dom"/>
</dbReference>
<evidence type="ECO:0000256" key="7">
    <source>
        <dbReference type="ARBA" id="ARBA00023157"/>
    </source>
</evidence>
<comment type="caution">
    <text evidence="12">The sequence shown here is derived from an EMBL/GenBank/DDBJ whole genome shotgun (WGS) entry which is preliminary data.</text>
</comment>
<feature type="chain" id="PRO_5045244306" description="CFEM domain-containing protein" evidence="10">
    <location>
        <begin position="17"/>
        <end position="95"/>
    </location>
</feature>
<protein>
    <recommendedName>
        <fullName evidence="11">CFEM domain-containing protein</fullName>
    </recommendedName>
</protein>
<evidence type="ECO:0000259" key="11">
    <source>
        <dbReference type="PROSITE" id="PS52012"/>
    </source>
</evidence>
<keyword evidence="4" id="KW-0964">Secreted</keyword>
<evidence type="ECO:0000256" key="8">
    <source>
        <dbReference type="ARBA" id="ARBA00023288"/>
    </source>
</evidence>
<keyword evidence="5" id="KW-0472">Membrane</keyword>
<evidence type="ECO:0000313" key="13">
    <source>
        <dbReference type="Proteomes" id="UP001562357"/>
    </source>
</evidence>
<evidence type="ECO:0000256" key="6">
    <source>
        <dbReference type="ARBA" id="ARBA00022729"/>
    </source>
</evidence>
<comment type="similarity">
    <text evidence="3">Belongs to the RBT5 family.</text>
</comment>
<keyword evidence="13" id="KW-1185">Reference proteome</keyword>
<proteinExistence type="inferred from homology"/>
<keyword evidence="5" id="KW-0336">GPI-anchor</keyword>
<feature type="disulfide bond" evidence="9">
    <location>
        <begin position="40"/>
        <end position="47"/>
    </location>
</feature>
<feature type="binding site" description="axial binding residue" evidence="9">
    <location>
        <position position="44"/>
    </location>
    <ligand>
        <name>heme</name>
        <dbReference type="ChEBI" id="CHEBI:30413"/>
    </ligand>
    <ligandPart>
        <name>Fe</name>
        <dbReference type="ChEBI" id="CHEBI:18248"/>
    </ligandPart>
</feature>
<gene>
    <name evidence="12" type="primary">g746</name>
    <name evidence="12" type="ORF">EsDP_00000746</name>
</gene>
<keyword evidence="7 9" id="KW-1015">Disulfide bond</keyword>
<evidence type="ECO:0000256" key="5">
    <source>
        <dbReference type="ARBA" id="ARBA00022622"/>
    </source>
</evidence>
<keyword evidence="5" id="KW-0325">Glycoprotein</keyword>
<sequence length="95" mass="10389">MRFAIIFLAVAGLVAATDHLEDIPACARPCLEATYPVVGCALSDLHCACHKKNQEKIGWLAKDCVIGKCGIVKALETKDKAKKKCNELRDKGEKY</sequence>
<comment type="subcellular location">
    <subcellularLocation>
        <location evidence="1">Membrane</location>
        <topology evidence="1">Lipid-anchor</topology>
        <topology evidence="1">GPI-anchor</topology>
    </subcellularLocation>
    <subcellularLocation>
        <location evidence="2">Secreted</location>
    </subcellularLocation>
</comment>
<dbReference type="Pfam" id="PF05730">
    <property type="entry name" value="CFEM"/>
    <property type="match status" value="1"/>
</dbReference>
<keyword evidence="8" id="KW-0449">Lipoprotein</keyword>
<dbReference type="Proteomes" id="UP001562357">
    <property type="component" value="Unassembled WGS sequence"/>
</dbReference>
<feature type="signal peptide" evidence="10">
    <location>
        <begin position="1"/>
        <end position="16"/>
    </location>
</feature>